<dbReference type="AlphaFoldDB" id="A0A9E8LTU3"/>
<evidence type="ECO:0000256" key="1">
    <source>
        <dbReference type="SAM" id="Phobius"/>
    </source>
</evidence>
<protein>
    <submittedName>
        <fullName evidence="2">5-bromo-4-chloroindolyl phosphate hydrolysis family protein</fullName>
    </submittedName>
</protein>
<keyword evidence="1" id="KW-1133">Transmembrane helix</keyword>
<dbReference type="InterPro" id="IPR018770">
    <property type="entry name" value="ChloroindolylP_hydrolase"/>
</dbReference>
<keyword evidence="3" id="KW-1185">Reference proteome</keyword>
<dbReference type="RefSeq" id="WP_275417042.1">
    <property type="nucleotide sequence ID" value="NZ_CP106878.1"/>
</dbReference>
<keyword evidence="1" id="KW-0812">Transmembrane</keyword>
<name>A0A9E8LTU3_9BACI</name>
<dbReference type="Proteomes" id="UP001164718">
    <property type="component" value="Chromosome"/>
</dbReference>
<gene>
    <name evidence="2" type="ORF">OE104_11890</name>
</gene>
<feature type="transmembrane region" description="Helical" evidence="1">
    <location>
        <begin position="36"/>
        <end position="55"/>
    </location>
</feature>
<proteinExistence type="predicted"/>
<feature type="transmembrane region" description="Helical" evidence="1">
    <location>
        <begin position="7"/>
        <end position="30"/>
    </location>
</feature>
<organism evidence="2 3">
    <name type="scientific">Fervidibacillus albus</name>
    <dbReference type="NCBI Taxonomy" id="2980026"/>
    <lineage>
        <taxon>Bacteria</taxon>
        <taxon>Bacillati</taxon>
        <taxon>Bacillota</taxon>
        <taxon>Bacilli</taxon>
        <taxon>Bacillales</taxon>
        <taxon>Bacillaceae</taxon>
        <taxon>Fervidibacillus</taxon>
    </lineage>
</organism>
<sequence>MNAFFSFLIRSVAAGFTTFVTWFFSFFIFDQSFFESVFYSLIGGIVVFIGLKYYIRHRMIKMTGLTKSEYKLVQRNLKNAKQKIQRLQKALFNTYNIREFINAKQNIETIRVVKKIYSVTKKEPIRFFKAEEFYYKHLDSMVEIAEKYSFLSSQPVKTKELNQSLQETRQTMSQLSNVIKEDLFNMLEGDLDSLQFELDVAKQSINQKKIDDGRFRK</sequence>
<accession>A0A9E8LTU3</accession>
<evidence type="ECO:0000313" key="3">
    <source>
        <dbReference type="Proteomes" id="UP001164718"/>
    </source>
</evidence>
<dbReference type="Pfam" id="PF10112">
    <property type="entry name" value="Halogen_Hydrol"/>
    <property type="match status" value="1"/>
</dbReference>
<evidence type="ECO:0000313" key="2">
    <source>
        <dbReference type="EMBL" id="WAA09260.1"/>
    </source>
</evidence>
<dbReference type="EMBL" id="CP106878">
    <property type="protein sequence ID" value="WAA09260.1"/>
    <property type="molecule type" value="Genomic_DNA"/>
</dbReference>
<dbReference type="KEGG" id="faf:OE104_11890"/>
<keyword evidence="1" id="KW-0472">Membrane</keyword>
<reference evidence="2" key="1">
    <citation type="submission" date="2022-09" db="EMBL/GenBank/DDBJ databases">
        <title>Complete Genomes of Fervidibacillus albus and Fervidibacillus halotolerans isolated from tidal flat sediments.</title>
        <authorList>
            <person name="Kwon K.K."/>
            <person name="Yang S.-H."/>
            <person name="Park M.J."/>
            <person name="Oh H.-M."/>
        </authorList>
    </citation>
    <scope>NUCLEOTIDE SEQUENCE</scope>
    <source>
        <strain evidence="2">MEBiC13591</strain>
    </source>
</reference>